<evidence type="ECO:0000313" key="13">
    <source>
        <dbReference type="Proteomes" id="UP000028643"/>
    </source>
</evidence>
<keyword evidence="3 10" id="KW-0444">Lipid biosynthesis</keyword>
<dbReference type="SUPFAM" id="SSF51161">
    <property type="entry name" value="Trimeric LpxA-like enzymes"/>
    <property type="match status" value="1"/>
</dbReference>
<dbReference type="Pfam" id="PF13720">
    <property type="entry name" value="Acetyltransf_11"/>
    <property type="match status" value="1"/>
</dbReference>
<evidence type="ECO:0000256" key="9">
    <source>
        <dbReference type="ARBA" id="ARBA00056633"/>
    </source>
</evidence>
<evidence type="ECO:0000256" key="6">
    <source>
        <dbReference type="ARBA" id="ARBA00022737"/>
    </source>
</evidence>
<dbReference type="NCBIfam" id="TIGR01852">
    <property type="entry name" value="lipid_A_lpxA"/>
    <property type="match status" value="1"/>
</dbReference>
<name>A0A085UP89_PSESX</name>
<evidence type="ECO:0000256" key="4">
    <source>
        <dbReference type="ARBA" id="ARBA00022556"/>
    </source>
</evidence>
<dbReference type="Proteomes" id="UP000028643">
    <property type="component" value="Unassembled WGS sequence"/>
</dbReference>
<keyword evidence="5 10" id="KW-0808">Transferase</keyword>
<evidence type="ECO:0000256" key="8">
    <source>
        <dbReference type="ARBA" id="ARBA00023315"/>
    </source>
</evidence>
<evidence type="ECO:0000256" key="5">
    <source>
        <dbReference type="ARBA" id="ARBA00022679"/>
    </source>
</evidence>
<keyword evidence="2 10" id="KW-0963">Cytoplasm</keyword>
<dbReference type="GO" id="GO:0016020">
    <property type="term" value="C:membrane"/>
    <property type="evidence" value="ECO:0007669"/>
    <property type="project" value="GOC"/>
</dbReference>
<keyword evidence="7 10" id="KW-0443">Lipid metabolism</keyword>
<dbReference type="InterPro" id="IPR018357">
    <property type="entry name" value="Hexapep_transf_CS"/>
</dbReference>
<dbReference type="FunFam" id="2.160.10.10:FF:000003">
    <property type="entry name" value="Acyl-[acyl-carrier-protein]--UDP-N-acetylglucosamine O-acyltransferase"/>
    <property type="match status" value="1"/>
</dbReference>
<comment type="similarity">
    <text evidence="10">Belongs to the transferase hexapeptide repeat family. LpxA subfamily.</text>
</comment>
<evidence type="ECO:0000256" key="3">
    <source>
        <dbReference type="ARBA" id="ARBA00022516"/>
    </source>
</evidence>
<dbReference type="PATRIC" id="fig|317.174.peg.5693"/>
<dbReference type="PANTHER" id="PTHR43480">
    <property type="entry name" value="ACYL-[ACYL-CARRIER-PROTEIN]--UDP-N-ACETYLGLUCOSAMINE O-ACYLTRANSFERASE"/>
    <property type="match status" value="1"/>
</dbReference>
<protein>
    <recommendedName>
        <fullName evidence="10">Acyl-[acyl-carrier-protein]--UDP-N-acetylglucosamine O-acyltransferase</fullName>
        <shortName evidence="10">UDP-N-acetylglucosamine acyltransferase</shortName>
        <ecNumber evidence="10">2.3.1.129</ecNumber>
    </recommendedName>
</protein>
<evidence type="ECO:0000256" key="10">
    <source>
        <dbReference type="HAMAP-Rule" id="MF_00387"/>
    </source>
</evidence>
<keyword evidence="4 10" id="KW-0441">Lipid A biosynthesis</keyword>
<dbReference type="InterPro" id="IPR029098">
    <property type="entry name" value="Acetyltransf_C"/>
</dbReference>
<comment type="pathway">
    <text evidence="10">Glycolipid biosynthesis; lipid IV(A) biosynthesis; lipid IV(A) from (3R)-3-hydroxytetradecanoyl-[acyl-carrier-protein] and UDP-N-acetyl-alpha-D-glucosamine: step 1/6.</text>
</comment>
<organism evidence="12 13">
    <name type="scientific">Pseudomonas syringae</name>
    <dbReference type="NCBI Taxonomy" id="317"/>
    <lineage>
        <taxon>Bacteria</taxon>
        <taxon>Pseudomonadati</taxon>
        <taxon>Pseudomonadota</taxon>
        <taxon>Gammaproteobacteria</taxon>
        <taxon>Pseudomonadales</taxon>
        <taxon>Pseudomonadaceae</taxon>
        <taxon>Pseudomonas</taxon>
    </lineage>
</organism>
<evidence type="ECO:0000256" key="2">
    <source>
        <dbReference type="ARBA" id="ARBA00022490"/>
    </source>
</evidence>
<dbReference type="EMBL" id="JPQT01000152">
    <property type="protein sequence ID" value="KFE45002.1"/>
    <property type="molecule type" value="Genomic_DNA"/>
</dbReference>
<sequence>MSLIDSRAIIDPTAILADDVEVGPWSIIGAGVEIGEGTVIGPHVILRGPTRIGKHNRIYQFSSVGEDTPDLKYKGEETRLVIGDHNVIREGVTIHRGTIQDRAETTLGDHNLIMAYAHIGHDSVIGNNCILVNNTALAGHVHVDDWAILSGFTLVHQFCHIGAHSFSGMGTAIGKDVPAFVTVFGNPAEARSMNFEGMRRRGFAEDAIHALRRAYKVVYRQGLTVDQAIAELAEPATAFPEVAVFLESIQSSTRGITR</sequence>
<comment type="function">
    <text evidence="9 10">Involved in the biosynthesis of lipid A, a phosphorylated glycolipid that anchors the lipopolysaccharide to the outer membrane of the cell.</text>
</comment>
<gene>
    <name evidence="10" type="primary">lpxA</name>
    <name evidence="12" type="ORF">IV02_27850</name>
</gene>
<dbReference type="AlphaFoldDB" id="A0A085UP89"/>
<dbReference type="UniPathway" id="UPA00359">
    <property type="reaction ID" value="UER00477"/>
</dbReference>
<accession>A0A085UP89</accession>
<dbReference type="eggNOG" id="COG1043">
    <property type="taxonomic scope" value="Bacteria"/>
</dbReference>
<dbReference type="Gene3D" id="1.20.1180.10">
    <property type="entry name" value="Udp N-acetylglucosamine O-acyltransferase, C-terminal domain"/>
    <property type="match status" value="1"/>
</dbReference>
<dbReference type="InterPro" id="IPR010137">
    <property type="entry name" value="Lipid_A_LpxA"/>
</dbReference>
<dbReference type="CDD" id="cd03351">
    <property type="entry name" value="LbH_UDP-GlcNAc_AT"/>
    <property type="match status" value="1"/>
</dbReference>
<dbReference type="HAMAP" id="MF_00387">
    <property type="entry name" value="LpxA"/>
    <property type="match status" value="1"/>
</dbReference>
<dbReference type="PROSITE" id="PS00101">
    <property type="entry name" value="HEXAPEP_TRANSFERASES"/>
    <property type="match status" value="1"/>
</dbReference>
<dbReference type="PANTHER" id="PTHR43480:SF1">
    <property type="entry name" value="ACYL-[ACYL-CARRIER-PROTEIN]--UDP-N-ACETYLGLUCOSAMINE O-ACYLTRANSFERASE, MITOCHONDRIAL-RELATED"/>
    <property type="match status" value="1"/>
</dbReference>
<dbReference type="GO" id="GO:0008780">
    <property type="term" value="F:acyl-[acyl-carrier-protein]-UDP-N-acetylglucosamine O-acyltransferase activity"/>
    <property type="evidence" value="ECO:0007669"/>
    <property type="project" value="UniProtKB-UniRule"/>
</dbReference>
<dbReference type="Pfam" id="PF00132">
    <property type="entry name" value="Hexapep"/>
    <property type="match status" value="1"/>
</dbReference>
<keyword evidence="8 10" id="KW-0012">Acyltransferase</keyword>
<proteinExistence type="inferred from homology"/>
<dbReference type="InterPro" id="IPR001451">
    <property type="entry name" value="Hexapep"/>
</dbReference>
<dbReference type="PIRSF" id="PIRSF000456">
    <property type="entry name" value="UDP-GlcNAc_acltr"/>
    <property type="match status" value="1"/>
</dbReference>
<dbReference type="InterPro" id="IPR037157">
    <property type="entry name" value="Acetyltransf_C_sf"/>
</dbReference>
<dbReference type="GO" id="GO:0005737">
    <property type="term" value="C:cytoplasm"/>
    <property type="evidence" value="ECO:0007669"/>
    <property type="project" value="UniProtKB-SubCell"/>
</dbReference>
<keyword evidence="6 10" id="KW-0677">Repeat</keyword>
<evidence type="ECO:0000313" key="12">
    <source>
        <dbReference type="EMBL" id="KFE45002.1"/>
    </source>
</evidence>
<comment type="subunit">
    <text evidence="10">Homotrimer.</text>
</comment>
<dbReference type="InterPro" id="IPR011004">
    <property type="entry name" value="Trimer_LpxA-like_sf"/>
</dbReference>
<dbReference type="NCBIfam" id="NF003657">
    <property type="entry name" value="PRK05289.1"/>
    <property type="match status" value="1"/>
</dbReference>
<dbReference type="EC" id="2.3.1.129" evidence="10"/>
<evidence type="ECO:0000256" key="7">
    <source>
        <dbReference type="ARBA" id="ARBA00023098"/>
    </source>
</evidence>
<dbReference type="GO" id="GO:0009245">
    <property type="term" value="P:lipid A biosynthetic process"/>
    <property type="evidence" value="ECO:0007669"/>
    <property type="project" value="UniProtKB-UniRule"/>
</dbReference>
<feature type="domain" description="UDP N-acetylglucosamine O-acyltransferase C-terminal" evidence="11">
    <location>
        <begin position="176"/>
        <end position="256"/>
    </location>
</feature>
<dbReference type="Gene3D" id="2.160.10.10">
    <property type="entry name" value="Hexapeptide repeat proteins"/>
    <property type="match status" value="1"/>
</dbReference>
<reference evidence="12 13" key="1">
    <citation type="submission" date="2014-07" db="EMBL/GenBank/DDBJ databases">
        <title>Draft Genome Sequences of Environmental Pseudomonas syringae strains.</title>
        <authorList>
            <person name="Baltrus D.A."/>
            <person name="Berge O."/>
            <person name="Morris C."/>
        </authorList>
    </citation>
    <scope>NUCLEOTIDE SEQUENCE [LARGE SCALE GENOMIC DNA]</scope>
    <source>
        <strain evidence="12 13">CEB003</strain>
    </source>
</reference>
<comment type="subcellular location">
    <subcellularLocation>
        <location evidence="1 10">Cytoplasm</location>
    </subcellularLocation>
</comment>
<evidence type="ECO:0000259" key="11">
    <source>
        <dbReference type="Pfam" id="PF13720"/>
    </source>
</evidence>
<dbReference type="RefSeq" id="WP_020289471.1">
    <property type="nucleotide sequence ID" value="NZ_JPQT01000152.1"/>
</dbReference>
<evidence type="ECO:0000256" key="1">
    <source>
        <dbReference type="ARBA" id="ARBA00004496"/>
    </source>
</evidence>
<comment type="caution">
    <text evidence="12">The sequence shown here is derived from an EMBL/GenBank/DDBJ whole genome shotgun (WGS) entry which is preliminary data.</text>
</comment>
<comment type="catalytic activity">
    <reaction evidence="10">
        <text>a (3R)-hydroxyacyl-[ACP] + UDP-N-acetyl-alpha-D-glucosamine = a UDP-3-O-[(3R)-3-hydroxyacyl]-N-acetyl-alpha-D-glucosamine + holo-[ACP]</text>
        <dbReference type="Rhea" id="RHEA:67812"/>
        <dbReference type="Rhea" id="RHEA-COMP:9685"/>
        <dbReference type="Rhea" id="RHEA-COMP:9945"/>
        <dbReference type="ChEBI" id="CHEBI:57705"/>
        <dbReference type="ChEBI" id="CHEBI:64479"/>
        <dbReference type="ChEBI" id="CHEBI:78827"/>
        <dbReference type="ChEBI" id="CHEBI:173225"/>
        <dbReference type="EC" id="2.3.1.129"/>
    </reaction>
</comment>